<dbReference type="Gene3D" id="3.30.530.20">
    <property type="match status" value="1"/>
</dbReference>
<feature type="region of interest" description="Disordered" evidence="1">
    <location>
        <begin position="1"/>
        <end position="31"/>
    </location>
</feature>
<dbReference type="EMBL" id="FUZO01000002">
    <property type="protein sequence ID" value="SKC68574.1"/>
    <property type="molecule type" value="Genomic_DNA"/>
</dbReference>
<evidence type="ECO:0000313" key="4">
    <source>
        <dbReference type="Proteomes" id="UP000190827"/>
    </source>
</evidence>
<reference evidence="3 4" key="1">
    <citation type="submission" date="2017-02" db="EMBL/GenBank/DDBJ databases">
        <authorList>
            <person name="Varghese N."/>
            <person name="Submissions S."/>
        </authorList>
    </citation>
    <scope>NUCLEOTIDE SEQUENCE [LARGE SCALE GENOMIC DNA]</scope>
    <source>
        <strain evidence="3 4">VKM Ac-1787</strain>
    </source>
</reference>
<dbReference type="Pfam" id="PF03364">
    <property type="entry name" value="Polyketide_cyc"/>
    <property type="match status" value="1"/>
</dbReference>
<dbReference type="InterPro" id="IPR005031">
    <property type="entry name" value="COQ10_START"/>
</dbReference>
<accession>A0ABY1LNJ9</accession>
<dbReference type="RefSeq" id="WP_079706585.1">
    <property type="nucleotide sequence ID" value="NZ_FUZO01000002.1"/>
</dbReference>
<feature type="compositionally biased region" description="Basic and acidic residues" evidence="1">
    <location>
        <begin position="22"/>
        <end position="31"/>
    </location>
</feature>
<protein>
    <submittedName>
        <fullName evidence="3">Polyketide cyclase / dehydrase and lipid transport</fullName>
    </submittedName>
</protein>
<evidence type="ECO:0000259" key="2">
    <source>
        <dbReference type="Pfam" id="PF03364"/>
    </source>
</evidence>
<dbReference type="PANTHER" id="PTHR33824:SF7">
    <property type="entry name" value="POLYKETIDE CYCLASE_DEHYDRASE AND LIPID TRANSPORT SUPERFAMILY PROTEIN"/>
    <property type="match status" value="1"/>
</dbReference>
<comment type="caution">
    <text evidence="3">The sequence shown here is derived from an EMBL/GenBank/DDBJ whole genome shotgun (WGS) entry which is preliminary data.</text>
</comment>
<feature type="domain" description="Coenzyme Q-binding protein COQ10 START" evidence="2">
    <location>
        <begin position="43"/>
        <end position="163"/>
    </location>
</feature>
<name>A0ABY1LNJ9_9MICO</name>
<dbReference type="InterPro" id="IPR023393">
    <property type="entry name" value="START-like_dom_sf"/>
</dbReference>
<evidence type="ECO:0000313" key="3">
    <source>
        <dbReference type="EMBL" id="SKC68574.1"/>
    </source>
</evidence>
<dbReference type="SUPFAM" id="SSF55961">
    <property type="entry name" value="Bet v1-like"/>
    <property type="match status" value="1"/>
</dbReference>
<proteinExistence type="predicted"/>
<evidence type="ECO:0000256" key="1">
    <source>
        <dbReference type="SAM" id="MobiDB-lite"/>
    </source>
</evidence>
<gene>
    <name evidence="3" type="ORF">SAMN06295973_2841</name>
</gene>
<dbReference type="PANTHER" id="PTHR33824">
    <property type="entry name" value="POLYKETIDE CYCLASE/DEHYDRASE AND LIPID TRANSPORT SUPERFAMILY PROTEIN"/>
    <property type="match status" value="1"/>
</dbReference>
<keyword evidence="4" id="KW-1185">Reference proteome</keyword>
<dbReference type="InterPro" id="IPR047137">
    <property type="entry name" value="ORF3"/>
</dbReference>
<feature type="compositionally biased region" description="Acidic residues" evidence="1">
    <location>
        <begin position="10"/>
        <end position="21"/>
    </location>
</feature>
<sequence length="187" mass="20825">MKRRGSTDSVPDDGSFEPGDEETAKRTRTAEDGVSTVQHSIIVDLPIAAVYKQWVDFESYPEFLPAVREVKLTGEVYSRWTVAISKLSRQFLVEILEQLPEERLVWRTIEGDVWFSGDATFDAIDKQQTRVDVTVHWKPVSAMERTAAALGLAGRVVRGTLEAFKTYIESTGGPSGHSRIKVVSPKG</sequence>
<dbReference type="CDD" id="cd07817">
    <property type="entry name" value="SRPBCC_8"/>
    <property type="match status" value="1"/>
</dbReference>
<dbReference type="Proteomes" id="UP000190827">
    <property type="component" value="Unassembled WGS sequence"/>
</dbReference>
<organism evidence="3 4">
    <name type="scientific">Plantibacter cousiniae</name>
    <name type="common">nom. nud.</name>
    <dbReference type="NCBI Taxonomy" id="199709"/>
    <lineage>
        <taxon>Bacteria</taxon>
        <taxon>Bacillati</taxon>
        <taxon>Actinomycetota</taxon>
        <taxon>Actinomycetes</taxon>
        <taxon>Micrococcales</taxon>
        <taxon>Microbacteriaceae</taxon>
        <taxon>Plantibacter</taxon>
    </lineage>
</organism>